<protein>
    <submittedName>
        <fullName evidence="1">Uncharacterized protein</fullName>
    </submittedName>
</protein>
<accession>D8TW42</accession>
<proteinExistence type="predicted"/>
<dbReference type="EMBL" id="GL378340">
    <property type="protein sequence ID" value="EFJ48304.1"/>
    <property type="molecule type" value="Genomic_DNA"/>
</dbReference>
<evidence type="ECO:0000313" key="1">
    <source>
        <dbReference type="EMBL" id="EFJ48304.1"/>
    </source>
</evidence>
<reference evidence="1 2" key="1">
    <citation type="journal article" date="2010" name="Science">
        <title>Genomic analysis of organismal complexity in the multicellular green alga Volvox carteri.</title>
        <authorList>
            <person name="Prochnik S.E."/>
            <person name="Umen J."/>
            <person name="Nedelcu A.M."/>
            <person name="Hallmann A."/>
            <person name="Miller S.M."/>
            <person name="Nishii I."/>
            <person name="Ferris P."/>
            <person name="Kuo A."/>
            <person name="Mitros T."/>
            <person name="Fritz-Laylin L.K."/>
            <person name="Hellsten U."/>
            <person name="Chapman J."/>
            <person name="Simakov O."/>
            <person name="Rensing S.A."/>
            <person name="Terry A."/>
            <person name="Pangilinan J."/>
            <person name="Kapitonov V."/>
            <person name="Jurka J."/>
            <person name="Salamov A."/>
            <person name="Shapiro H."/>
            <person name="Schmutz J."/>
            <person name="Grimwood J."/>
            <person name="Lindquist E."/>
            <person name="Lucas S."/>
            <person name="Grigoriev I.V."/>
            <person name="Schmitt R."/>
            <person name="Kirk D."/>
            <person name="Rokhsar D.S."/>
        </authorList>
    </citation>
    <scope>NUCLEOTIDE SEQUENCE [LARGE SCALE GENOMIC DNA]</scope>
    <source>
        <strain evidence="2">f. Nagariensis / Eve</strain>
    </source>
</reference>
<dbReference type="Proteomes" id="UP000001058">
    <property type="component" value="Unassembled WGS sequence"/>
</dbReference>
<keyword evidence="2" id="KW-1185">Reference proteome</keyword>
<dbReference type="RefSeq" id="XP_002950558.1">
    <property type="nucleotide sequence ID" value="XM_002950512.1"/>
</dbReference>
<evidence type="ECO:0000313" key="2">
    <source>
        <dbReference type="Proteomes" id="UP000001058"/>
    </source>
</evidence>
<dbReference type="GeneID" id="9617862"/>
<dbReference type="KEGG" id="vcn:VOLCADRAFT_91076"/>
<dbReference type="AlphaFoldDB" id="D8TW42"/>
<name>D8TW42_VOLCA</name>
<organism evidence="2">
    <name type="scientific">Volvox carteri f. nagariensis</name>
    <dbReference type="NCBI Taxonomy" id="3068"/>
    <lineage>
        <taxon>Eukaryota</taxon>
        <taxon>Viridiplantae</taxon>
        <taxon>Chlorophyta</taxon>
        <taxon>core chlorophytes</taxon>
        <taxon>Chlorophyceae</taxon>
        <taxon>CS clade</taxon>
        <taxon>Chlamydomonadales</taxon>
        <taxon>Volvocaceae</taxon>
        <taxon>Volvox</taxon>
    </lineage>
</organism>
<sequence length="327" mass="31855">MLLPPSLPPSLGHGCPAVASPPPGEPFMAKPASSAVMAAAPRFNGRNMLLLQLQFYSCCCTYCCCSINKDRGGGDGGGGSAATATKITRTCAAAAAAATNSLHAFQLWGHKTYKHATAHSLQPPPAGGVGVVAVVATLATEARPKPKPHGPARPPLLLPPPTLQVAAVGQSAAVAAATPGLMATAAPKSGSWAASAASAIAAAAADGDGDGDGGGSSCLALLAATADVTAGWLPLAALSVCWCSWKCNGGAAGALTAADIGDDNDDAEEGGILCINKADVKAALPPLPALAFPSVHAEALPLPPPPQLPLAASTSAAAAVTASCGTS</sequence>
<gene>
    <name evidence="1" type="ORF">VOLCADRAFT_91076</name>
</gene>
<dbReference type="InParanoid" id="D8TW42"/>